<evidence type="ECO:0000259" key="1">
    <source>
        <dbReference type="Pfam" id="PF20179"/>
    </source>
</evidence>
<dbReference type="Proteomes" id="UP000836788">
    <property type="component" value="Chromosome 2"/>
</dbReference>
<evidence type="ECO:0000313" key="2">
    <source>
        <dbReference type="EMBL" id="CAG9284495.1"/>
    </source>
</evidence>
<feature type="domain" description="Mitochondrial splicing suppressor 51-like C-terminal" evidence="1">
    <location>
        <begin position="405"/>
        <end position="582"/>
    </location>
</feature>
<sequence length="605" mass="67925">MTLFPVVFIPENENEGLLQANFSKYAYADKVARLLSVATSDDFQTSLLLRPSTKVPGLYAAHACTINNAQPNVRATRLSMACGLFRLRFYGNVVLWRTDFSTLSLSDVLTTCCVTPDLRKCVRQVLVVDHASPVPDVPMWLANAAKENYHDGAVLAKLAAAMIEEKPADEHTRGNRCDNSTVSETIRDQEDSENELLNATDSIEKLQDVPSLQTVTRHFVTNEPLCIHCRGPASVLCSDCRGVYFCTAPRSCRVLGWSHDCQCKTWELYISRRTGLSTFHLGPWSQILTSRPFQTSSTPYEKFLRELGVEETSQSWWRTEWDGWEGGTGRSARTVDVTTRETYISGLAPVTDIPPERAVTVDDTIRLTLLDRNEVGMLKLTSWREYYQLRDVRESSPIGLLLSFPLTLYYAIVMHGSVPCTVAHMLNRPLRIHVVGVEKELNFLDLFKEVSFLLPDDVAVELVFVVRKDMLPPSLSHMNNSFEIRLTNTLLLVLTMGTYGDSLDPNFDCGSGAPDMIMAFNAGLFAYESWRSVVTFLNLHPSVVGVFTDYNEYSGLHCASLGGASARESLRVNPFRQPRAMPVYSMNLPQMSNGFLYVFNEQKLE</sequence>
<proteinExistence type="predicted"/>
<dbReference type="EMBL" id="OU594943">
    <property type="protein sequence ID" value="CAG9284495.1"/>
    <property type="molecule type" value="Genomic_DNA"/>
</dbReference>
<dbReference type="AlphaFoldDB" id="A0A8J9X5I0"/>
<accession>A0A8J9X5I0</accession>
<gene>
    <name evidence="2" type="ORF">PTTT1_LOCUS26126</name>
</gene>
<dbReference type="InterPro" id="IPR046824">
    <property type="entry name" value="Mss51-like_C"/>
</dbReference>
<protein>
    <recommendedName>
        <fullName evidence="1">Mitochondrial splicing suppressor 51-like C-terminal domain-containing protein</fullName>
    </recommendedName>
</protein>
<name>A0A8J9X5I0_PHATR</name>
<organism evidence="2">
    <name type="scientific">Phaeodactylum tricornutum</name>
    <name type="common">Diatom</name>
    <dbReference type="NCBI Taxonomy" id="2850"/>
    <lineage>
        <taxon>Eukaryota</taxon>
        <taxon>Sar</taxon>
        <taxon>Stramenopiles</taxon>
        <taxon>Ochrophyta</taxon>
        <taxon>Bacillariophyta</taxon>
        <taxon>Bacillariophyceae</taxon>
        <taxon>Bacillariophycidae</taxon>
        <taxon>Naviculales</taxon>
        <taxon>Phaeodactylaceae</taxon>
        <taxon>Phaeodactylum</taxon>
    </lineage>
</organism>
<dbReference type="PANTHER" id="PTHR47570:SF1">
    <property type="entry name" value="ZINC ION BINDING PROTEIN"/>
    <property type="match status" value="1"/>
</dbReference>
<reference evidence="2" key="1">
    <citation type="submission" date="2022-02" db="EMBL/GenBank/DDBJ databases">
        <authorList>
            <person name="Giguere J D."/>
        </authorList>
    </citation>
    <scope>NUCLEOTIDE SEQUENCE</scope>
    <source>
        <strain evidence="2">CCAP 1055/1</strain>
    </source>
</reference>
<dbReference type="Pfam" id="PF20179">
    <property type="entry name" value="MSS51_C"/>
    <property type="match status" value="1"/>
</dbReference>
<dbReference type="PANTHER" id="PTHR47570">
    <property type="entry name" value="ZINC ION BINDING PROTEIN"/>
    <property type="match status" value="1"/>
</dbReference>